<gene>
    <name evidence="2" type="ORF">KSP40_PGU014142</name>
</gene>
<feature type="region of interest" description="Disordered" evidence="1">
    <location>
        <begin position="184"/>
        <end position="233"/>
    </location>
</feature>
<feature type="region of interest" description="Disordered" evidence="1">
    <location>
        <begin position="1"/>
        <end position="21"/>
    </location>
</feature>
<dbReference type="Proteomes" id="UP001412067">
    <property type="component" value="Unassembled WGS sequence"/>
</dbReference>
<name>A0ABR2LCF3_9ASPA</name>
<accession>A0ABR2LCF3</accession>
<evidence type="ECO:0000313" key="2">
    <source>
        <dbReference type="EMBL" id="KAK8937767.1"/>
    </source>
</evidence>
<dbReference type="PANTHER" id="PTHR35484:SF2">
    <property type="entry name" value="OUTER ENVELOPE PORE PROTEIN 37, CHLOROPLASTIC"/>
    <property type="match status" value="1"/>
</dbReference>
<feature type="compositionally biased region" description="Polar residues" evidence="1">
    <location>
        <begin position="212"/>
        <end position="228"/>
    </location>
</feature>
<dbReference type="PANTHER" id="PTHR35484">
    <property type="entry name" value="OUTER ENVELOPE PORE PROTEIN 37, CHLOROPLASTIC"/>
    <property type="match status" value="1"/>
</dbReference>
<keyword evidence="3" id="KW-1185">Reference proteome</keyword>
<proteinExistence type="predicted"/>
<comment type="caution">
    <text evidence="2">The sequence shown here is derived from an EMBL/GenBank/DDBJ whole genome shotgun (WGS) entry which is preliminary data.</text>
</comment>
<feature type="compositionally biased region" description="Pro residues" evidence="1">
    <location>
        <begin position="8"/>
        <end position="21"/>
    </location>
</feature>
<evidence type="ECO:0000256" key="1">
    <source>
        <dbReference type="SAM" id="MobiDB-lite"/>
    </source>
</evidence>
<protein>
    <submittedName>
        <fullName evidence="2">Uncharacterized protein</fullName>
    </submittedName>
</protein>
<dbReference type="EMBL" id="JBBWWR010000021">
    <property type="protein sequence ID" value="KAK8937767.1"/>
    <property type="molecule type" value="Genomic_DNA"/>
</dbReference>
<dbReference type="InterPro" id="IPR038951">
    <property type="entry name" value="OEP37-like"/>
</dbReference>
<reference evidence="2 3" key="1">
    <citation type="journal article" date="2022" name="Nat. Plants">
        <title>Genomes of leafy and leafless Platanthera orchids illuminate the evolution of mycoheterotrophy.</title>
        <authorList>
            <person name="Li M.H."/>
            <person name="Liu K.W."/>
            <person name="Li Z."/>
            <person name="Lu H.C."/>
            <person name="Ye Q.L."/>
            <person name="Zhang D."/>
            <person name="Wang J.Y."/>
            <person name="Li Y.F."/>
            <person name="Zhong Z.M."/>
            <person name="Liu X."/>
            <person name="Yu X."/>
            <person name="Liu D.K."/>
            <person name="Tu X.D."/>
            <person name="Liu B."/>
            <person name="Hao Y."/>
            <person name="Liao X.Y."/>
            <person name="Jiang Y.T."/>
            <person name="Sun W.H."/>
            <person name="Chen J."/>
            <person name="Chen Y.Q."/>
            <person name="Ai Y."/>
            <person name="Zhai J.W."/>
            <person name="Wu S.S."/>
            <person name="Zhou Z."/>
            <person name="Hsiao Y.Y."/>
            <person name="Wu W.L."/>
            <person name="Chen Y.Y."/>
            <person name="Lin Y.F."/>
            <person name="Hsu J.L."/>
            <person name="Li C.Y."/>
            <person name="Wang Z.W."/>
            <person name="Zhao X."/>
            <person name="Zhong W.Y."/>
            <person name="Ma X.K."/>
            <person name="Ma L."/>
            <person name="Huang J."/>
            <person name="Chen G.Z."/>
            <person name="Huang M.Z."/>
            <person name="Huang L."/>
            <person name="Peng D.H."/>
            <person name="Luo Y.B."/>
            <person name="Zou S.Q."/>
            <person name="Chen S.P."/>
            <person name="Lan S."/>
            <person name="Tsai W.C."/>
            <person name="Van de Peer Y."/>
            <person name="Liu Z.J."/>
        </authorList>
    </citation>
    <scope>NUCLEOTIDE SEQUENCE [LARGE SCALE GENOMIC DNA]</scope>
    <source>
        <strain evidence="2">Lor288</strain>
    </source>
</reference>
<organism evidence="2 3">
    <name type="scientific">Platanthera guangdongensis</name>
    <dbReference type="NCBI Taxonomy" id="2320717"/>
    <lineage>
        <taxon>Eukaryota</taxon>
        <taxon>Viridiplantae</taxon>
        <taxon>Streptophyta</taxon>
        <taxon>Embryophyta</taxon>
        <taxon>Tracheophyta</taxon>
        <taxon>Spermatophyta</taxon>
        <taxon>Magnoliopsida</taxon>
        <taxon>Liliopsida</taxon>
        <taxon>Asparagales</taxon>
        <taxon>Orchidaceae</taxon>
        <taxon>Orchidoideae</taxon>
        <taxon>Orchideae</taxon>
        <taxon>Orchidinae</taxon>
        <taxon>Platanthera</taxon>
    </lineage>
</organism>
<sequence length="249" mass="27948">MADVISPNPKPIYTPPAPPPSASTVIHDHLESTTGSDRLRPIRRPALRFTSEFDSEGPFFLHKLSCEFFDNLAKFKFSFQNNINGVFFRPQLGFLTKNLSVLYDFESRNSHLRGSLQLGKNMHVRSAYNLQGSLNCWSQLTEVRTENLCNRFKKLGLGADPTIKVSSGTAPAWKKPVAFVRKKGKNATEEIQKNAPSSCDQRASKNLAGNKPRNNNKPSPVIPNQTQKGILGKPPVIRYNTKFPFENYI</sequence>
<evidence type="ECO:0000313" key="3">
    <source>
        <dbReference type="Proteomes" id="UP001412067"/>
    </source>
</evidence>